<proteinExistence type="predicted"/>
<dbReference type="EMBL" id="KZ824436">
    <property type="protein sequence ID" value="RAL01315.1"/>
    <property type="molecule type" value="Genomic_DNA"/>
</dbReference>
<gene>
    <name evidence="2" type="ORF">BO80DRAFT_424869</name>
</gene>
<dbReference type="Proteomes" id="UP000249402">
    <property type="component" value="Unassembled WGS sequence"/>
</dbReference>
<feature type="region of interest" description="Disordered" evidence="1">
    <location>
        <begin position="1"/>
        <end position="49"/>
    </location>
</feature>
<protein>
    <submittedName>
        <fullName evidence="2">Uncharacterized protein</fullName>
    </submittedName>
</protein>
<dbReference type="AlphaFoldDB" id="A0A395H283"/>
<dbReference type="RefSeq" id="XP_025575642.1">
    <property type="nucleotide sequence ID" value="XM_025719386.1"/>
</dbReference>
<feature type="compositionally biased region" description="Low complexity" evidence="1">
    <location>
        <begin position="10"/>
        <end position="31"/>
    </location>
</feature>
<keyword evidence="3" id="KW-1185">Reference proteome</keyword>
<organism evidence="2 3">
    <name type="scientific">Aspergillus ibericus CBS 121593</name>
    <dbReference type="NCBI Taxonomy" id="1448316"/>
    <lineage>
        <taxon>Eukaryota</taxon>
        <taxon>Fungi</taxon>
        <taxon>Dikarya</taxon>
        <taxon>Ascomycota</taxon>
        <taxon>Pezizomycotina</taxon>
        <taxon>Eurotiomycetes</taxon>
        <taxon>Eurotiomycetidae</taxon>
        <taxon>Eurotiales</taxon>
        <taxon>Aspergillaceae</taxon>
        <taxon>Aspergillus</taxon>
        <taxon>Aspergillus subgen. Circumdati</taxon>
    </lineage>
</organism>
<dbReference type="VEuPathDB" id="FungiDB:BO80DRAFT_424869"/>
<name>A0A395H283_9EURO</name>
<sequence length="112" mass="11966">MNNLDPHQDTTVPVNGTTTPTTPSEIPSTETSDANPPMSADNYPTDETDLVHEGTQDQLGSINTAVLCVDNLIPLLSLEDPQTGLDNVSTETTVEEGEGIDSKLTERSLQLD</sequence>
<evidence type="ECO:0000313" key="3">
    <source>
        <dbReference type="Proteomes" id="UP000249402"/>
    </source>
</evidence>
<evidence type="ECO:0000256" key="1">
    <source>
        <dbReference type="SAM" id="MobiDB-lite"/>
    </source>
</evidence>
<dbReference type="GeneID" id="37224251"/>
<evidence type="ECO:0000313" key="2">
    <source>
        <dbReference type="EMBL" id="RAL01315.1"/>
    </source>
</evidence>
<feature type="region of interest" description="Disordered" evidence="1">
    <location>
        <begin position="81"/>
        <end position="112"/>
    </location>
</feature>
<reference evidence="2 3" key="1">
    <citation type="submission" date="2018-02" db="EMBL/GenBank/DDBJ databases">
        <title>The genomes of Aspergillus section Nigri reveals drivers in fungal speciation.</title>
        <authorList>
            <consortium name="DOE Joint Genome Institute"/>
            <person name="Vesth T.C."/>
            <person name="Nybo J."/>
            <person name="Theobald S."/>
            <person name="Brandl J."/>
            <person name="Frisvad J.C."/>
            <person name="Nielsen K.F."/>
            <person name="Lyhne E.K."/>
            <person name="Kogle M.E."/>
            <person name="Kuo A."/>
            <person name="Riley R."/>
            <person name="Clum A."/>
            <person name="Nolan M."/>
            <person name="Lipzen A."/>
            <person name="Salamov A."/>
            <person name="Henrissat B."/>
            <person name="Wiebenga A."/>
            <person name="De vries R.P."/>
            <person name="Grigoriev I.V."/>
            <person name="Mortensen U.H."/>
            <person name="Andersen M.R."/>
            <person name="Baker S.E."/>
        </authorList>
    </citation>
    <scope>NUCLEOTIDE SEQUENCE [LARGE SCALE GENOMIC DNA]</scope>
    <source>
        <strain evidence="2 3">CBS 121593</strain>
    </source>
</reference>
<accession>A0A395H283</accession>